<evidence type="ECO:0000256" key="6">
    <source>
        <dbReference type="ARBA" id="ARBA00022840"/>
    </source>
</evidence>
<dbReference type="PANTHER" id="PTHR10048">
    <property type="entry name" value="PHOSPHATIDYLINOSITOL KINASE"/>
    <property type="match status" value="1"/>
</dbReference>
<dbReference type="SMART" id="SM00145">
    <property type="entry name" value="PI3Ka"/>
    <property type="match status" value="1"/>
</dbReference>
<dbReference type="GO" id="GO:0005524">
    <property type="term" value="F:ATP binding"/>
    <property type="evidence" value="ECO:0007669"/>
    <property type="project" value="UniProtKB-KW"/>
</dbReference>
<dbReference type="Gene3D" id="3.10.20.90">
    <property type="entry name" value="Phosphatidylinositol 3-kinase Catalytic Subunit, Chain A, domain 1"/>
    <property type="match status" value="1"/>
</dbReference>
<evidence type="ECO:0000256" key="3">
    <source>
        <dbReference type="ARBA" id="ARBA00022679"/>
    </source>
</evidence>
<dbReference type="CDD" id="cd04012">
    <property type="entry name" value="C2A_PI3K_class_II"/>
    <property type="match status" value="1"/>
</dbReference>
<dbReference type="Pfam" id="PF00794">
    <property type="entry name" value="PI3K_rbd"/>
    <property type="match status" value="1"/>
</dbReference>
<feature type="domain" description="C2 PI3K-type" evidence="12">
    <location>
        <begin position="223"/>
        <end position="390"/>
    </location>
</feature>
<accession>A0A3P7Z7W9</accession>
<keyword evidence="8" id="KW-0732">Signal</keyword>
<dbReference type="GO" id="GO:0005737">
    <property type="term" value="C:cytoplasm"/>
    <property type="evidence" value="ECO:0007669"/>
    <property type="project" value="TreeGrafter"/>
</dbReference>
<dbReference type="InterPro" id="IPR000341">
    <property type="entry name" value="PI3K_Ras-bd_dom"/>
</dbReference>
<keyword evidence="3" id="KW-0808">Transferase</keyword>
<dbReference type="PROSITE" id="PS51546">
    <property type="entry name" value="PI3K_RBD"/>
    <property type="match status" value="1"/>
</dbReference>
<dbReference type="SMART" id="SM00146">
    <property type="entry name" value="PI3Kc"/>
    <property type="match status" value="1"/>
</dbReference>
<dbReference type="SUPFAM" id="SSF48371">
    <property type="entry name" value="ARM repeat"/>
    <property type="match status" value="1"/>
</dbReference>
<dbReference type="InterPro" id="IPR018936">
    <property type="entry name" value="PI3/4_kinase_CS"/>
</dbReference>
<dbReference type="PROSITE" id="PS51545">
    <property type="entry name" value="PIK_HELICAL"/>
    <property type="match status" value="1"/>
</dbReference>
<evidence type="ECO:0000259" key="9">
    <source>
        <dbReference type="PROSITE" id="PS50290"/>
    </source>
</evidence>
<dbReference type="Gene3D" id="1.10.1070.11">
    <property type="entry name" value="Phosphatidylinositol 3-/4-kinase, catalytic domain"/>
    <property type="match status" value="1"/>
</dbReference>
<dbReference type="InterPro" id="IPR011009">
    <property type="entry name" value="Kinase-like_dom_sf"/>
</dbReference>
<feature type="domain" description="PI3K/PI4K catalytic" evidence="9">
    <location>
        <begin position="614"/>
        <end position="888"/>
    </location>
</feature>
<dbReference type="GO" id="GO:0005886">
    <property type="term" value="C:plasma membrane"/>
    <property type="evidence" value="ECO:0007669"/>
    <property type="project" value="TreeGrafter"/>
</dbReference>
<feature type="domain" description="PI3K-RBD" evidence="11">
    <location>
        <begin position="2"/>
        <end position="93"/>
    </location>
</feature>
<dbReference type="PROSITE" id="PS50290">
    <property type="entry name" value="PI3_4_KINASE_3"/>
    <property type="match status" value="1"/>
</dbReference>
<dbReference type="GO" id="GO:0005942">
    <property type="term" value="C:phosphatidylinositol 3-kinase complex"/>
    <property type="evidence" value="ECO:0007669"/>
    <property type="project" value="TreeGrafter"/>
</dbReference>
<evidence type="ECO:0000313" key="14">
    <source>
        <dbReference type="Proteomes" id="UP000050761"/>
    </source>
</evidence>
<dbReference type="InterPro" id="IPR015433">
    <property type="entry name" value="PI3/4_kinase"/>
</dbReference>
<dbReference type="SUPFAM" id="SSF54236">
    <property type="entry name" value="Ubiquitin-like"/>
    <property type="match status" value="1"/>
</dbReference>
<keyword evidence="6" id="KW-0067">ATP-binding</keyword>
<dbReference type="GO" id="GO:0016303">
    <property type="term" value="F:1-phosphatidylinositol-3-kinase activity"/>
    <property type="evidence" value="ECO:0007669"/>
    <property type="project" value="UniProtKB-EC"/>
</dbReference>
<evidence type="ECO:0000256" key="1">
    <source>
        <dbReference type="ARBA" id="ARBA00001498"/>
    </source>
</evidence>
<dbReference type="GO" id="GO:0035005">
    <property type="term" value="F:1-phosphatidylinositol-4-phosphate 3-kinase activity"/>
    <property type="evidence" value="ECO:0007669"/>
    <property type="project" value="TreeGrafter"/>
</dbReference>
<dbReference type="AlphaFoldDB" id="A0A3P7Z7W9"/>
<dbReference type="SUPFAM" id="SSF56112">
    <property type="entry name" value="Protein kinase-like (PK-like)"/>
    <property type="match status" value="1"/>
</dbReference>
<dbReference type="Pfam" id="PF00613">
    <property type="entry name" value="PI3Ka"/>
    <property type="match status" value="1"/>
</dbReference>
<dbReference type="WBParaSite" id="HPBE_0001391401-mRNA-1">
    <property type="protein sequence ID" value="HPBE_0001391401-mRNA-1"/>
    <property type="gene ID" value="HPBE_0001391401"/>
</dbReference>
<reference evidence="13 14" key="1">
    <citation type="submission" date="2018-11" db="EMBL/GenBank/DDBJ databases">
        <authorList>
            <consortium name="Pathogen Informatics"/>
        </authorList>
    </citation>
    <scope>NUCLEOTIDE SEQUENCE [LARGE SCALE GENOMIC DNA]</scope>
</reference>
<keyword evidence="5" id="KW-0418">Kinase</keyword>
<dbReference type="Gene3D" id="1.25.40.70">
    <property type="entry name" value="Phosphatidylinositol 3-kinase, accessory domain (PIK)"/>
    <property type="match status" value="1"/>
</dbReference>
<dbReference type="InterPro" id="IPR016024">
    <property type="entry name" value="ARM-type_fold"/>
</dbReference>
<dbReference type="PROSITE" id="PS51547">
    <property type="entry name" value="C2_PI3K"/>
    <property type="match status" value="1"/>
</dbReference>
<evidence type="ECO:0000256" key="7">
    <source>
        <dbReference type="PROSITE-ProRule" id="PRU00880"/>
    </source>
</evidence>
<dbReference type="GO" id="GO:0043491">
    <property type="term" value="P:phosphatidylinositol 3-kinase/protein kinase B signal transduction"/>
    <property type="evidence" value="ECO:0007669"/>
    <property type="project" value="TreeGrafter"/>
</dbReference>
<dbReference type="GO" id="GO:0016477">
    <property type="term" value="P:cell migration"/>
    <property type="evidence" value="ECO:0007669"/>
    <property type="project" value="TreeGrafter"/>
</dbReference>
<keyword evidence="4" id="KW-0547">Nucleotide-binding</keyword>
<dbReference type="Gene3D" id="3.30.1010.10">
    <property type="entry name" value="Phosphatidylinositol 3-kinase Catalytic Subunit, Chain A, domain 4"/>
    <property type="match status" value="1"/>
</dbReference>
<gene>
    <name evidence="13" type="ORF">HPBE_LOCUS13915</name>
</gene>
<feature type="chain" id="PRO_5044596561" description="phosphatidylinositol 3-kinase" evidence="8">
    <location>
        <begin position="20"/>
        <end position="994"/>
    </location>
</feature>
<evidence type="ECO:0000256" key="2">
    <source>
        <dbReference type="ARBA" id="ARBA00012073"/>
    </source>
</evidence>
<dbReference type="Pfam" id="PF00454">
    <property type="entry name" value="PI3_PI4_kinase"/>
    <property type="match status" value="1"/>
</dbReference>
<protein>
    <recommendedName>
        <fullName evidence="2">phosphatidylinositol 3-kinase</fullName>
        <ecNumber evidence="2">2.7.1.137</ecNumber>
    </recommendedName>
</protein>
<evidence type="ECO:0000259" key="11">
    <source>
        <dbReference type="PROSITE" id="PS51546"/>
    </source>
</evidence>
<dbReference type="InterPro" id="IPR002420">
    <property type="entry name" value="PI3K-type_C2_dom"/>
</dbReference>
<sequence>MRSTFWVAIFFIFEASELALVCDTETSIELLVTQLLADLLDESELSNGVPVENYGLKIFGLDEFLPKTSALGNNLYVGNCILHGKDVKLESFIKSRSSDWTSQFKFSSVLDKEDVENMIVHLKSEMAEYEVAFRSSSTLHISTSSNKVRQCVKMICKLINSIEPMNLHQHLQNYLTAATSDQLNCARNDFIASLHSFISVYCQCTLSSYKLKPLRQTKEILHCQEKLKVMVNSVHNLVEAWTREYSEFFVTVNVYYGTQVLAGHNKCISKSVKHDAFFPYIPINVYACFEDMLCACPRETKIMFILSGIAVVSNASSGDGPESTQRPLAFASLPLFDHEMLLRQGQIFIPLTVLKDPVLKPWGPCPLIANEKDPILIATLPTYDYNVVFPEVAVDVKQDPSSLDSETQEYLMDLVERYPLYGYVLASVPDWGFYFLANVYQIIEGWVPLSPVQAMQLLLPQYPDVRIRQKAIEWIMCASSDFLFNALPQLVEALRFEIFESSSLAVALLTLSYKDRRFAFEIYWQLQQRIDHCVDFAYAQRCSLLQKELLEHEIARQHKLLNELDCIQMDLRREESDQTRLALLRARLGTLDGALLQHNVRLPCLPSFKCSGVVVRECNIFNSNAKPLKIVFRGLNSTYSIIHKSGDDMRQDALVLQMVSFMNGIWLSEHLDLRMITFRCMPVGYRKGMAELVLDCATLCEIQKEFGVTGVFKEDILMNWLVKHNTTEFLYKQALDNFTRSCAGWCVATYVLGIGDRHNDNILVTTAGHVFHIDFGKYMGDWQTAGGFRRDRVPFVFTDEMYHVINGGNQQKESYQTFIDYCCQAFNYLRRNYTILANPLKMMACSDIAGMNVESLNFVEKNLMLELSETDAVIQFTQLINHSLKSAFPRINFFFHTLAQVMSSTGNSKQMARYHVSVLFLIKFMCVPYPCLLIKLGLVEGPRLYFDAERCDATQCDHIDRGDAIDQFGHFIWRCIARRRKYKRSLTERNFCET</sequence>
<proteinExistence type="inferred from homology"/>
<dbReference type="Proteomes" id="UP000050761">
    <property type="component" value="Unassembled WGS sequence"/>
</dbReference>
<dbReference type="InterPro" id="IPR042236">
    <property type="entry name" value="PI3K_accessory_sf"/>
</dbReference>
<comment type="catalytic activity">
    <reaction evidence="1">
        <text>a 1,2-diacyl-sn-glycero-3-phospho-(1D-myo-inositol) + ATP = a 1,2-diacyl-sn-glycero-3-phospho-(1D-myo-inositol-3-phosphate) + ADP + H(+)</text>
        <dbReference type="Rhea" id="RHEA:12709"/>
        <dbReference type="ChEBI" id="CHEBI:15378"/>
        <dbReference type="ChEBI" id="CHEBI:30616"/>
        <dbReference type="ChEBI" id="CHEBI:57880"/>
        <dbReference type="ChEBI" id="CHEBI:58088"/>
        <dbReference type="ChEBI" id="CHEBI:456216"/>
        <dbReference type="EC" id="2.7.1.137"/>
    </reaction>
</comment>
<keyword evidence="14" id="KW-1185">Reference proteome</keyword>
<dbReference type="FunFam" id="1.10.1070.11:FF:000001">
    <property type="entry name" value="Phosphatidylinositol 4,5-bisphosphate 3-kinase catalytic subunit"/>
    <property type="match status" value="1"/>
</dbReference>
<comment type="similarity">
    <text evidence="7">Belongs to the PI3/PI4-kinase family.</text>
</comment>
<dbReference type="InterPro" id="IPR036940">
    <property type="entry name" value="PI3/4_kinase_cat_sf"/>
</dbReference>
<feature type="signal peptide" evidence="8">
    <location>
        <begin position="1"/>
        <end position="19"/>
    </location>
</feature>
<dbReference type="InterPro" id="IPR029071">
    <property type="entry name" value="Ubiquitin-like_domsf"/>
</dbReference>
<evidence type="ECO:0000259" key="12">
    <source>
        <dbReference type="PROSITE" id="PS51547"/>
    </source>
</evidence>
<feature type="domain" description="PIK helical" evidence="10">
    <location>
        <begin position="374"/>
        <end position="552"/>
    </location>
</feature>
<dbReference type="InterPro" id="IPR001263">
    <property type="entry name" value="PI3K_accessory_dom"/>
</dbReference>
<evidence type="ECO:0000256" key="4">
    <source>
        <dbReference type="ARBA" id="ARBA00022741"/>
    </source>
</evidence>
<dbReference type="GO" id="GO:0048015">
    <property type="term" value="P:phosphatidylinositol-mediated signaling"/>
    <property type="evidence" value="ECO:0007669"/>
    <property type="project" value="TreeGrafter"/>
</dbReference>
<evidence type="ECO:0000256" key="8">
    <source>
        <dbReference type="SAM" id="SignalP"/>
    </source>
</evidence>
<dbReference type="Gene3D" id="2.60.40.150">
    <property type="entry name" value="C2 domain"/>
    <property type="match status" value="1"/>
</dbReference>
<name>A0A3P7Z7W9_HELPZ</name>
<evidence type="ECO:0000259" key="10">
    <source>
        <dbReference type="PROSITE" id="PS51545"/>
    </source>
</evidence>
<dbReference type="PROSITE" id="PS00916">
    <property type="entry name" value="PI3_4_KINASE_2"/>
    <property type="match status" value="1"/>
</dbReference>
<dbReference type="InterPro" id="IPR035892">
    <property type="entry name" value="C2_domain_sf"/>
</dbReference>
<evidence type="ECO:0000313" key="13">
    <source>
        <dbReference type="EMBL" id="VDO97856.1"/>
    </source>
</evidence>
<evidence type="ECO:0000313" key="15">
    <source>
        <dbReference type="WBParaSite" id="HPBE_0001391401-mRNA-1"/>
    </source>
</evidence>
<evidence type="ECO:0000256" key="5">
    <source>
        <dbReference type="ARBA" id="ARBA00022777"/>
    </source>
</evidence>
<organism evidence="13">
    <name type="scientific">Heligmosomoides polygyrus</name>
    <name type="common">Parasitic roundworm</name>
    <dbReference type="NCBI Taxonomy" id="6339"/>
    <lineage>
        <taxon>Eukaryota</taxon>
        <taxon>Metazoa</taxon>
        <taxon>Ecdysozoa</taxon>
        <taxon>Nematoda</taxon>
        <taxon>Chromadorea</taxon>
        <taxon>Rhabditida</taxon>
        <taxon>Rhabditina</taxon>
        <taxon>Rhabditomorpha</taxon>
        <taxon>Strongyloidea</taxon>
        <taxon>Heligmosomidae</taxon>
        <taxon>Heligmosomoides</taxon>
    </lineage>
</organism>
<dbReference type="EC" id="2.7.1.137" evidence="2"/>
<dbReference type="EMBL" id="UZAH01028128">
    <property type="protein sequence ID" value="VDO97856.1"/>
    <property type="molecule type" value="Genomic_DNA"/>
</dbReference>
<dbReference type="PANTHER" id="PTHR10048:SF14">
    <property type="entry name" value="LD28067P"/>
    <property type="match status" value="1"/>
</dbReference>
<dbReference type="SUPFAM" id="SSF49562">
    <property type="entry name" value="C2 domain (Calcium/lipid-binding domain, CaLB)"/>
    <property type="match status" value="1"/>
</dbReference>
<dbReference type="OrthoDB" id="67688at2759"/>
<dbReference type="FunFam" id="3.30.1010.10:FF:000001">
    <property type="entry name" value="Phosphatidylinositol 4-phosphate 3-kinase C2 domain-containing subunit beta"/>
    <property type="match status" value="1"/>
</dbReference>
<dbReference type="InterPro" id="IPR000403">
    <property type="entry name" value="PI3/4_kinase_cat_dom"/>
</dbReference>
<reference evidence="15" key="2">
    <citation type="submission" date="2019-09" db="UniProtKB">
        <authorList>
            <consortium name="WormBaseParasite"/>
        </authorList>
    </citation>
    <scope>IDENTIFICATION</scope>
</reference>